<feature type="non-terminal residue" evidence="1">
    <location>
        <position position="107"/>
    </location>
</feature>
<accession>X1VPQ2</accession>
<organism evidence="1">
    <name type="scientific">marine sediment metagenome</name>
    <dbReference type="NCBI Taxonomy" id="412755"/>
    <lineage>
        <taxon>unclassified sequences</taxon>
        <taxon>metagenomes</taxon>
        <taxon>ecological metagenomes</taxon>
    </lineage>
</organism>
<proteinExistence type="predicted"/>
<dbReference type="Gene3D" id="3.30.450.90">
    <property type="match status" value="1"/>
</dbReference>
<gene>
    <name evidence="1" type="ORF">S12H4_58301</name>
</gene>
<sequence>MGMDMRSLLKILVEKKASDLHITADSSPKIRIDEKLIEVDKTILSPADTKNLAYSILTKEQIATFERDKELDLSFEIAGVSRFRVNVFIQRGKIGVAIRMIPYKIMS</sequence>
<reference evidence="1" key="1">
    <citation type="journal article" date="2014" name="Front. Microbiol.">
        <title>High frequency of phylogenetically diverse reductive dehalogenase-homologous genes in deep subseafloor sedimentary metagenomes.</title>
        <authorList>
            <person name="Kawai M."/>
            <person name="Futagami T."/>
            <person name="Toyoda A."/>
            <person name="Takaki Y."/>
            <person name="Nishi S."/>
            <person name="Hori S."/>
            <person name="Arai W."/>
            <person name="Tsubouchi T."/>
            <person name="Morono Y."/>
            <person name="Uchiyama I."/>
            <person name="Ito T."/>
            <person name="Fujiyama A."/>
            <person name="Inagaki F."/>
            <person name="Takami H."/>
        </authorList>
    </citation>
    <scope>NUCLEOTIDE SEQUENCE</scope>
    <source>
        <strain evidence="1">Expedition CK06-06</strain>
    </source>
</reference>
<dbReference type="SUPFAM" id="SSF52540">
    <property type="entry name" value="P-loop containing nucleoside triphosphate hydrolases"/>
    <property type="match status" value="1"/>
</dbReference>
<comment type="caution">
    <text evidence="1">The sequence shown here is derived from an EMBL/GenBank/DDBJ whole genome shotgun (WGS) entry which is preliminary data.</text>
</comment>
<evidence type="ECO:0000313" key="1">
    <source>
        <dbReference type="EMBL" id="GAJ18526.1"/>
    </source>
</evidence>
<evidence type="ECO:0008006" key="2">
    <source>
        <dbReference type="Google" id="ProtNLM"/>
    </source>
</evidence>
<protein>
    <recommendedName>
        <fullName evidence="2">Bacterial type II secretion system protein E domain-containing protein</fullName>
    </recommendedName>
</protein>
<dbReference type="AlphaFoldDB" id="X1VPQ2"/>
<dbReference type="InterPro" id="IPR027417">
    <property type="entry name" value="P-loop_NTPase"/>
</dbReference>
<dbReference type="EMBL" id="BARW01037842">
    <property type="protein sequence ID" value="GAJ18526.1"/>
    <property type="molecule type" value="Genomic_DNA"/>
</dbReference>
<name>X1VPQ2_9ZZZZ</name>